<evidence type="ECO:0000256" key="1">
    <source>
        <dbReference type="ARBA" id="ARBA00004651"/>
    </source>
</evidence>
<evidence type="ECO:0000256" key="6">
    <source>
        <dbReference type="SAM" id="Phobius"/>
    </source>
</evidence>
<dbReference type="GO" id="GO:0005886">
    <property type="term" value="C:plasma membrane"/>
    <property type="evidence" value="ECO:0007669"/>
    <property type="project" value="UniProtKB-SubCell"/>
</dbReference>
<evidence type="ECO:0000256" key="5">
    <source>
        <dbReference type="ARBA" id="ARBA00023136"/>
    </source>
</evidence>
<dbReference type="HOGENOM" id="CLU_081003_1_0_7"/>
<sequence length="259" mass="28746">MMKATYTIFKKELAGFFKSPLFYFLSFTMTILLSILFSISLEKFAQASGNAVMQFGASAQMLNIHYAVFLPHLSIMNLIFIFLIPALCMKLLSEEKKMRTFDLLLTSPVSSASIVLGKYFAALVTVLALILVSFVYPAVSRRVFEFSWAPTIVAALGIFLVAAVYTAMSMFASSLTENGLVAFVLSIVLNLSVWFIGALNESFDGSTLKAVLEHLSLNTHLAAMIEGTIRTNGLIFFLSLIFLFCFLTERVVESARWRA</sequence>
<dbReference type="RefSeq" id="WP_015469526.1">
    <property type="nucleotide sequence ID" value="NC_020813.1"/>
</dbReference>
<protein>
    <submittedName>
        <fullName evidence="7">ABC-type transport system permease protein</fullName>
    </submittedName>
</protein>
<keyword evidence="2" id="KW-1003">Cell membrane</keyword>
<dbReference type="InterPro" id="IPR051449">
    <property type="entry name" value="ABC-2_transporter_component"/>
</dbReference>
<evidence type="ECO:0000313" key="8">
    <source>
        <dbReference type="Proteomes" id="UP000012040"/>
    </source>
</evidence>
<dbReference type="eggNOG" id="COG1277">
    <property type="taxonomic scope" value="Bacteria"/>
</dbReference>
<dbReference type="AlphaFoldDB" id="M4VAJ9"/>
<evidence type="ECO:0000313" key="7">
    <source>
        <dbReference type="EMBL" id="AGH95036.1"/>
    </source>
</evidence>
<feature type="transmembrane region" description="Helical" evidence="6">
    <location>
        <begin position="234"/>
        <end position="252"/>
    </location>
</feature>
<dbReference type="PATRIC" id="fig|1184267.3.peg.828"/>
<dbReference type="PANTHER" id="PTHR30294">
    <property type="entry name" value="MEMBRANE COMPONENT OF ABC TRANSPORTER YHHJ-RELATED"/>
    <property type="match status" value="1"/>
</dbReference>
<dbReference type="PANTHER" id="PTHR30294:SF29">
    <property type="entry name" value="MULTIDRUG ABC TRANSPORTER PERMEASE YBHS-RELATED"/>
    <property type="match status" value="1"/>
</dbReference>
<feature type="transmembrane region" description="Helical" evidence="6">
    <location>
        <begin position="113"/>
        <end position="136"/>
    </location>
</feature>
<gene>
    <name evidence="7" type="ORF">A11Q_818</name>
</gene>
<evidence type="ECO:0000256" key="4">
    <source>
        <dbReference type="ARBA" id="ARBA00022989"/>
    </source>
</evidence>
<keyword evidence="4 6" id="KW-1133">Transmembrane helix</keyword>
<keyword evidence="3 6" id="KW-0812">Transmembrane</keyword>
<feature type="transmembrane region" description="Helical" evidence="6">
    <location>
        <begin position="148"/>
        <end position="168"/>
    </location>
</feature>
<feature type="transmembrane region" description="Helical" evidence="6">
    <location>
        <begin position="69"/>
        <end position="92"/>
    </location>
</feature>
<proteinExistence type="predicted"/>
<organism evidence="7 8">
    <name type="scientific">Pseudobdellovibrio exovorus JSS</name>
    <dbReference type="NCBI Taxonomy" id="1184267"/>
    <lineage>
        <taxon>Bacteria</taxon>
        <taxon>Pseudomonadati</taxon>
        <taxon>Bdellovibrionota</taxon>
        <taxon>Bdellovibrionia</taxon>
        <taxon>Bdellovibrionales</taxon>
        <taxon>Pseudobdellovibrionaceae</taxon>
        <taxon>Pseudobdellovibrio</taxon>
    </lineage>
</organism>
<keyword evidence="5 6" id="KW-0472">Membrane</keyword>
<dbReference type="Proteomes" id="UP000012040">
    <property type="component" value="Chromosome"/>
</dbReference>
<feature type="transmembrane region" description="Helical" evidence="6">
    <location>
        <begin position="180"/>
        <end position="199"/>
    </location>
</feature>
<dbReference type="EMBL" id="CP003537">
    <property type="protein sequence ID" value="AGH95036.1"/>
    <property type="molecule type" value="Genomic_DNA"/>
</dbReference>
<dbReference type="KEGG" id="bex:A11Q_818"/>
<keyword evidence="8" id="KW-1185">Reference proteome</keyword>
<comment type="subcellular location">
    <subcellularLocation>
        <location evidence="1">Cell membrane</location>
        <topology evidence="1">Multi-pass membrane protein</topology>
    </subcellularLocation>
</comment>
<evidence type="ECO:0000256" key="3">
    <source>
        <dbReference type="ARBA" id="ARBA00022692"/>
    </source>
</evidence>
<name>M4VAJ9_9BACT</name>
<feature type="transmembrane region" description="Helical" evidence="6">
    <location>
        <begin position="21"/>
        <end position="41"/>
    </location>
</feature>
<dbReference type="Pfam" id="PF12679">
    <property type="entry name" value="ABC2_membrane_2"/>
    <property type="match status" value="1"/>
</dbReference>
<evidence type="ECO:0000256" key="2">
    <source>
        <dbReference type="ARBA" id="ARBA00022475"/>
    </source>
</evidence>
<accession>M4VAJ9</accession>
<dbReference type="STRING" id="1184267.A11Q_818"/>
<reference evidence="7 8" key="1">
    <citation type="journal article" date="2013" name="ISME J.">
        <title>By their genes ye shall know them: genomic signatures of predatory bacteria.</title>
        <authorList>
            <person name="Pasternak Z."/>
            <person name="Pietrokovski S."/>
            <person name="Rotem O."/>
            <person name="Gophna U."/>
            <person name="Lurie-Weinberger M.N."/>
            <person name="Jurkevitch E."/>
        </authorList>
    </citation>
    <scope>NUCLEOTIDE SEQUENCE [LARGE SCALE GENOMIC DNA]</scope>
    <source>
        <strain evidence="7 8">JSS</strain>
    </source>
</reference>
<dbReference type="GO" id="GO:0140359">
    <property type="term" value="F:ABC-type transporter activity"/>
    <property type="evidence" value="ECO:0007669"/>
    <property type="project" value="InterPro"/>
</dbReference>